<dbReference type="STRING" id="1938817.SAMN06296008_104146"/>
<keyword evidence="3" id="KW-1185">Reference proteome</keyword>
<dbReference type="GO" id="GO:0009882">
    <property type="term" value="F:blue light photoreceptor activity"/>
    <property type="evidence" value="ECO:0007669"/>
    <property type="project" value="InterPro"/>
</dbReference>
<dbReference type="PROSITE" id="PS50925">
    <property type="entry name" value="BLUF"/>
    <property type="match status" value="1"/>
</dbReference>
<name>A0A1W1Z769_9BURK</name>
<dbReference type="SMART" id="SM01034">
    <property type="entry name" value="BLUF"/>
    <property type="match status" value="1"/>
</dbReference>
<reference evidence="2 3" key="1">
    <citation type="submission" date="2017-04" db="EMBL/GenBank/DDBJ databases">
        <authorList>
            <person name="Afonso C.L."/>
            <person name="Miller P.J."/>
            <person name="Scott M.A."/>
            <person name="Spackman E."/>
            <person name="Goraichik I."/>
            <person name="Dimitrov K.M."/>
            <person name="Suarez D.L."/>
            <person name="Swayne D.E."/>
        </authorList>
    </citation>
    <scope>NUCLEOTIDE SEQUENCE [LARGE SCALE GENOMIC DNA]</scope>
    <source>
        <strain evidence="2 3">VK13</strain>
    </source>
</reference>
<dbReference type="OrthoDB" id="557705at2"/>
<dbReference type="GO" id="GO:0071949">
    <property type="term" value="F:FAD binding"/>
    <property type="evidence" value="ECO:0007669"/>
    <property type="project" value="InterPro"/>
</dbReference>
<evidence type="ECO:0000313" key="3">
    <source>
        <dbReference type="Proteomes" id="UP000192708"/>
    </source>
</evidence>
<organism evidence="2 3">
    <name type="scientific">Polynucleobacter kasalickyi</name>
    <dbReference type="NCBI Taxonomy" id="1938817"/>
    <lineage>
        <taxon>Bacteria</taxon>
        <taxon>Pseudomonadati</taxon>
        <taxon>Pseudomonadota</taxon>
        <taxon>Betaproteobacteria</taxon>
        <taxon>Burkholderiales</taxon>
        <taxon>Burkholderiaceae</taxon>
        <taxon>Polynucleobacter</taxon>
    </lineage>
</organism>
<dbReference type="Pfam" id="PF04940">
    <property type="entry name" value="BLUF"/>
    <property type="match status" value="1"/>
</dbReference>
<dbReference type="RefSeq" id="WP_084283109.1">
    <property type="nucleotide sequence ID" value="NZ_FWXJ01000004.1"/>
</dbReference>
<feature type="domain" description="BLUF" evidence="1">
    <location>
        <begin position="3"/>
        <end position="94"/>
    </location>
</feature>
<dbReference type="InterPro" id="IPR007024">
    <property type="entry name" value="BLUF_domain"/>
</dbReference>
<dbReference type="AlphaFoldDB" id="A0A1W1Z769"/>
<evidence type="ECO:0000259" key="1">
    <source>
        <dbReference type="PROSITE" id="PS50925"/>
    </source>
</evidence>
<evidence type="ECO:0000313" key="2">
    <source>
        <dbReference type="EMBL" id="SMC43971.1"/>
    </source>
</evidence>
<dbReference type="SUPFAM" id="SSF54975">
    <property type="entry name" value="Acylphosphatase/BLUF domain-like"/>
    <property type="match status" value="1"/>
</dbReference>
<sequence length="134" mass="15644">MDLIDLTYVSKASYEVDALILLPILKDSLRWNYDHQITGVLYYDNGYFGQILEGPEKQIIETFEKISRDPKHSVKRILEKRKIEKRMFPNWSMQFFGADEILKMIPILHGSLSTYDTQSTQILDAMRTIGKITI</sequence>
<protein>
    <submittedName>
        <fullName evidence="2">Sensors of blue-light using FAD</fullName>
    </submittedName>
</protein>
<accession>A0A1W1Z769</accession>
<dbReference type="Gene3D" id="3.30.70.100">
    <property type="match status" value="1"/>
</dbReference>
<gene>
    <name evidence="2" type="ORF">SAMN06296008_104146</name>
</gene>
<proteinExistence type="predicted"/>
<dbReference type="EMBL" id="FWXJ01000004">
    <property type="protein sequence ID" value="SMC43971.1"/>
    <property type="molecule type" value="Genomic_DNA"/>
</dbReference>
<dbReference type="Proteomes" id="UP000192708">
    <property type="component" value="Unassembled WGS sequence"/>
</dbReference>
<dbReference type="InterPro" id="IPR036046">
    <property type="entry name" value="Acylphosphatase-like_dom_sf"/>
</dbReference>